<dbReference type="InterPro" id="IPR017143">
    <property type="entry name" value="UCP037225"/>
</dbReference>
<dbReference type="OrthoDB" id="9814566at2"/>
<dbReference type="Pfam" id="PF14255">
    <property type="entry name" value="Zn_ribbon_21"/>
    <property type="match status" value="1"/>
</dbReference>
<proteinExistence type="predicted"/>
<organism evidence="1 2">
    <name type="scientific">Pseudidiomarina atlantica</name>
    <dbReference type="NCBI Taxonomy" id="1517416"/>
    <lineage>
        <taxon>Bacteria</taxon>
        <taxon>Pseudomonadati</taxon>
        <taxon>Pseudomonadota</taxon>
        <taxon>Gammaproteobacteria</taxon>
        <taxon>Alteromonadales</taxon>
        <taxon>Idiomarinaceae</taxon>
        <taxon>Pseudidiomarina</taxon>
    </lineage>
</organism>
<dbReference type="PIRSF" id="PIRSF037225">
    <property type="entry name" value="UCP037225"/>
    <property type="match status" value="1"/>
</dbReference>
<evidence type="ECO:0000313" key="1">
    <source>
        <dbReference type="EMBL" id="KFZ29460.1"/>
    </source>
</evidence>
<protein>
    <submittedName>
        <fullName evidence="1">Zn-ribbon protein</fullName>
    </submittedName>
</protein>
<gene>
    <name evidence="1" type="ORF">IDAT_03675</name>
</gene>
<accession>A0A094IP50</accession>
<sequence length="64" mass="7150">MSLTYESEFSCPYCMAPNSIEVDPLYDIGEQQIVDCQICCQPIEVVIVELAAGDFEVIARTDDE</sequence>
<dbReference type="AlphaFoldDB" id="A0A094IP50"/>
<keyword evidence="2" id="KW-1185">Reference proteome</keyword>
<comment type="caution">
    <text evidence="1">The sequence shown here is derived from an EMBL/GenBank/DDBJ whole genome shotgun (WGS) entry which is preliminary data.</text>
</comment>
<name>A0A094IP50_9GAMM</name>
<dbReference type="Proteomes" id="UP000053718">
    <property type="component" value="Unassembled WGS sequence"/>
</dbReference>
<dbReference type="SUPFAM" id="SSF57783">
    <property type="entry name" value="Zinc beta-ribbon"/>
    <property type="match status" value="1"/>
</dbReference>
<dbReference type="EMBL" id="JPIN01000002">
    <property type="protein sequence ID" value="KFZ29460.1"/>
    <property type="molecule type" value="Genomic_DNA"/>
</dbReference>
<reference evidence="1 2" key="1">
    <citation type="submission" date="2014-06" db="EMBL/GenBank/DDBJ databases">
        <title>Draft genome sequence of Idiomarina sp. MCCC 1A10513.</title>
        <authorList>
            <person name="Du J."/>
            <person name="Lai Q."/>
            <person name="Shao Z."/>
        </authorList>
    </citation>
    <scope>NUCLEOTIDE SEQUENCE [LARGE SCALE GENOMIC DNA]</scope>
    <source>
        <strain evidence="1 2">MCCC 1A10513</strain>
    </source>
</reference>
<dbReference type="RefSeq" id="WP_034730586.1">
    <property type="nucleotide sequence ID" value="NZ_JPIN01000002.1"/>
</dbReference>
<dbReference type="InterPro" id="IPR025990">
    <property type="entry name" value="zinc_ribbon_bacterial"/>
</dbReference>
<evidence type="ECO:0000313" key="2">
    <source>
        <dbReference type="Proteomes" id="UP000053718"/>
    </source>
</evidence>
<dbReference type="eggNOG" id="ENOG503352H">
    <property type="taxonomic scope" value="Bacteria"/>
</dbReference>